<keyword evidence="12 13" id="KW-0407">Ion channel</keyword>
<comment type="subcellular location">
    <subcellularLocation>
        <location evidence="1">Membrane</location>
        <topology evidence="1">Multi-pass membrane protein</topology>
    </subcellularLocation>
</comment>
<name>A0A915J7E7_ROMCU</name>
<evidence type="ECO:0000313" key="15">
    <source>
        <dbReference type="WBParaSite" id="nRc.2.0.1.t21668-RA"/>
    </source>
</evidence>
<protein>
    <submittedName>
        <fullName evidence="15">Uncharacterized protein</fullName>
    </submittedName>
</protein>
<dbReference type="PANTHER" id="PTHR11690">
    <property type="entry name" value="AMILORIDE-SENSITIVE SODIUM CHANNEL-RELATED"/>
    <property type="match status" value="1"/>
</dbReference>
<evidence type="ECO:0000256" key="4">
    <source>
        <dbReference type="ARBA" id="ARBA00022461"/>
    </source>
</evidence>
<evidence type="ECO:0000256" key="10">
    <source>
        <dbReference type="ARBA" id="ARBA00023180"/>
    </source>
</evidence>
<evidence type="ECO:0000256" key="3">
    <source>
        <dbReference type="ARBA" id="ARBA00022448"/>
    </source>
</evidence>
<reference evidence="15" key="1">
    <citation type="submission" date="2022-11" db="UniProtKB">
        <authorList>
            <consortium name="WormBaseParasite"/>
        </authorList>
    </citation>
    <scope>IDENTIFICATION</scope>
</reference>
<evidence type="ECO:0000256" key="2">
    <source>
        <dbReference type="ARBA" id="ARBA00007193"/>
    </source>
</evidence>
<evidence type="ECO:0000256" key="13">
    <source>
        <dbReference type="RuleBase" id="RU000679"/>
    </source>
</evidence>
<keyword evidence="5 13" id="KW-0812">Transmembrane</keyword>
<keyword evidence="9" id="KW-0472">Membrane</keyword>
<keyword evidence="8 13" id="KW-0406">Ion transport</keyword>
<evidence type="ECO:0000256" key="6">
    <source>
        <dbReference type="ARBA" id="ARBA00022989"/>
    </source>
</evidence>
<evidence type="ECO:0000256" key="11">
    <source>
        <dbReference type="ARBA" id="ARBA00023201"/>
    </source>
</evidence>
<evidence type="ECO:0000256" key="8">
    <source>
        <dbReference type="ARBA" id="ARBA00023065"/>
    </source>
</evidence>
<dbReference type="Gene3D" id="1.10.287.820">
    <property type="entry name" value="Acid-sensing ion channel domain"/>
    <property type="match status" value="1"/>
</dbReference>
<evidence type="ECO:0000256" key="5">
    <source>
        <dbReference type="ARBA" id="ARBA00022692"/>
    </source>
</evidence>
<evidence type="ECO:0000256" key="1">
    <source>
        <dbReference type="ARBA" id="ARBA00004141"/>
    </source>
</evidence>
<keyword evidence="3 13" id="KW-0813">Transport</keyword>
<evidence type="ECO:0000256" key="12">
    <source>
        <dbReference type="ARBA" id="ARBA00023303"/>
    </source>
</evidence>
<evidence type="ECO:0000256" key="9">
    <source>
        <dbReference type="ARBA" id="ARBA00023136"/>
    </source>
</evidence>
<dbReference type="Pfam" id="PF00858">
    <property type="entry name" value="ASC"/>
    <property type="match status" value="1"/>
</dbReference>
<dbReference type="GO" id="GO:0015280">
    <property type="term" value="F:ligand-gated sodium channel activity"/>
    <property type="evidence" value="ECO:0007669"/>
    <property type="project" value="TreeGrafter"/>
</dbReference>
<proteinExistence type="inferred from homology"/>
<dbReference type="InterPro" id="IPR020903">
    <property type="entry name" value="ENaC_CS"/>
</dbReference>
<comment type="similarity">
    <text evidence="2 13">Belongs to the amiloride-sensitive sodium channel (TC 1.A.6) family.</text>
</comment>
<organism evidence="14 15">
    <name type="scientific">Romanomermis culicivorax</name>
    <name type="common">Nematode worm</name>
    <dbReference type="NCBI Taxonomy" id="13658"/>
    <lineage>
        <taxon>Eukaryota</taxon>
        <taxon>Metazoa</taxon>
        <taxon>Ecdysozoa</taxon>
        <taxon>Nematoda</taxon>
        <taxon>Enoplea</taxon>
        <taxon>Dorylaimia</taxon>
        <taxon>Mermithida</taxon>
        <taxon>Mermithoidea</taxon>
        <taxon>Mermithidae</taxon>
        <taxon>Romanomermis</taxon>
    </lineage>
</organism>
<keyword evidence="6" id="KW-1133">Transmembrane helix</keyword>
<keyword evidence="14" id="KW-1185">Reference proteome</keyword>
<dbReference type="AlphaFoldDB" id="A0A915J7E7"/>
<keyword evidence="7" id="KW-0915">Sodium</keyword>
<evidence type="ECO:0000256" key="7">
    <source>
        <dbReference type="ARBA" id="ARBA00023053"/>
    </source>
</evidence>
<accession>A0A915J7E7</accession>
<keyword evidence="4 13" id="KW-0894">Sodium channel</keyword>
<dbReference type="Proteomes" id="UP000887565">
    <property type="component" value="Unplaced"/>
</dbReference>
<keyword evidence="11 13" id="KW-0739">Sodium transport</keyword>
<dbReference type="WBParaSite" id="nRc.2.0.1.t21668-RA">
    <property type="protein sequence ID" value="nRc.2.0.1.t21668-RA"/>
    <property type="gene ID" value="nRc.2.0.1.g21668"/>
</dbReference>
<dbReference type="InterPro" id="IPR001873">
    <property type="entry name" value="ENaC"/>
</dbReference>
<sequence>LQLILTIDEKEFTRSSEDVGFSVLITQQHETPLPHILGIKVDPAFITHISLSQIDEKKSRSSRYCEAADDYTVEACRIGCSQRNLMHYCNCTDPWDSINVDSVCLIGQKQCVEAYHENCYPNNAEPCECPPKCQTTFYKQFFTKTRMNAQTMMQMCNKKWNDRNASCLNVKQMSIIYVYYETETSLAYTEIGSY</sequence>
<dbReference type="PROSITE" id="PS01206">
    <property type="entry name" value="ASC"/>
    <property type="match status" value="1"/>
</dbReference>
<dbReference type="GO" id="GO:0005886">
    <property type="term" value="C:plasma membrane"/>
    <property type="evidence" value="ECO:0007669"/>
    <property type="project" value="TreeGrafter"/>
</dbReference>
<keyword evidence="10" id="KW-0325">Glycoprotein</keyword>
<evidence type="ECO:0000313" key="14">
    <source>
        <dbReference type="Proteomes" id="UP000887565"/>
    </source>
</evidence>